<keyword evidence="1" id="KW-1133">Transmembrane helix</keyword>
<dbReference type="Pfam" id="PF20558">
    <property type="entry name" value="DUF6769"/>
    <property type="match status" value="1"/>
</dbReference>
<accession>A0A645BM59</accession>
<dbReference type="InterPro" id="IPR046660">
    <property type="entry name" value="DUF6769"/>
</dbReference>
<evidence type="ECO:0000313" key="2">
    <source>
        <dbReference type="EMBL" id="MPM66345.1"/>
    </source>
</evidence>
<feature type="transmembrane region" description="Helical" evidence="1">
    <location>
        <begin position="81"/>
        <end position="97"/>
    </location>
</feature>
<organism evidence="2">
    <name type="scientific">bioreactor metagenome</name>
    <dbReference type="NCBI Taxonomy" id="1076179"/>
    <lineage>
        <taxon>unclassified sequences</taxon>
        <taxon>metagenomes</taxon>
        <taxon>ecological metagenomes</taxon>
    </lineage>
</organism>
<name>A0A645BM59_9ZZZZ</name>
<comment type="caution">
    <text evidence="2">The sequence shown here is derived from an EMBL/GenBank/DDBJ whole genome shotgun (WGS) entry which is preliminary data.</text>
</comment>
<gene>
    <name evidence="2" type="ORF">SDC9_113252</name>
</gene>
<dbReference type="EMBL" id="VSSQ01021023">
    <property type="protein sequence ID" value="MPM66345.1"/>
    <property type="molecule type" value="Genomic_DNA"/>
</dbReference>
<evidence type="ECO:0000256" key="1">
    <source>
        <dbReference type="SAM" id="Phobius"/>
    </source>
</evidence>
<keyword evidence="1" id="KW-0472">Membrane</keyword>
<dbReference type="AlphaFoldDB" id="A0A645BM59"/>
<keyword evidence="1" id="KW-0812">Transmembrane</keyword>
<protein>
    <submittedName>
        <fullName evidence="2">Uncharacterized protein</fullName>
    </submittedName>
</protein>
<proteinExistence type="predicted"/>
<reference evidence="2" key="1">
    <citation type="submission" date="2019-08" db="EMBL/GenBank/DDBJ databases">
        <authorList>
            <person name="Kucharzyk K."/>
            <person name="Murdoch R.W."/>
            <person name="Higgins S."/>
            <person name="Loffler F."/>
        </authorList>
    </citation>
    <scope>NUCLEOTIDE SEQUENCE</scope>
</reference>
<sequence>MYMQKKRKYISLFLCMISLFLLVISSLPHHHHDEGGIYFKKDLAEHPIHHHADDTCCNHQCIAQIQPLHPSGAEKIVSPDYFLILTLFTVPLIEWLLQPQQRVLKNQAYHYLERLHSSPVTSHNQLRAPPVLSAIL</sequence>